<dbReference type="GO" id="GO:0005737">
    <property type="term" value="C:cytoplasm"/>
    <property type="evidence" value="ECO:0007669"/>
    <property type="project" value="TreeGrafter"/>
</dbReference>
<name>A0A672N9E4_SINGR</name>
<dbReference type="Pfam" id="PF04752">
    <property type="entry name" value="ChaC"/>
    <property type="match status" value="1"/>
</dbReference>
<accession>A0A672N9E4</accession>
<dbReference type="GO" id="GO:0061928">
    <property type="term" value="F:glutathione specific gamma-glutamylcyclotransferase activity"/>
    <property type="evidence" value="ECO:0007669"/>
    <property type="project" value="UniProtKB-EC"/>
</dbReference>
<dbReference type="EC" id="4.3.2.7" evidence="5"/>
<evidence type="ECO:0000256" key="1">
    <source>
        <dbReference type="ARBA" id="ARBA00009662"/>
    </source>
</evidence>
<organism evidence="6 7">
    <name type="scientific">Sinocyclocheilus grahami</name>
    <name type="common">Dianchi golden-line fish</name>
    <name type="synonym">Barbus grahami</name>
    <dbReference type="NCBI Taxonomy" id="75366"/>
    <lineage>
        <taxon>Eukaryota</taxon>
        <taxon>Metazoa</taxon>
        <taxon>Chordata</taxon>
        <taxon>Craniata</taxon>
        <taxon>Vertebrata</taxon>
        <taxon>Euteleostomi</taxon>
        <taxon>Actinopterygii</taxon>
        <taxon>Neopterygii</taxon>
        <taxon>Teleostei</taxon>
        <taxon>Ostariophysi</taxon>
        <taxon>Cypriniformes</taxon>
        <taxon>Cyprinidae</taxon>
        <taxon>Cyprininae</taxon>
        <taxon>Sinocyclocheilus</taxon>
    </lineage>
</organism>
<dbReference type="CDD" id="cd06661">
    <property type="entry name" value="GGCT_like"/>
    <property type="match status" value="1"/>
</dbReference>
<comment type="catalytic activity">
    <reaction evidence="4 5">
        <text>glutathione = L-cysteinylglycine + 5-oxo-L-proline</text>
        <dbReference type="Rhea" id="RHEA:47724"/>
        <dbReference type="ChEBI" id="CHEBI:57925"/>
        <dbReference type="ChEBI" id="CHEBI:58402"/>
        <dbReference type="ChEBI" id="CHEBI:61694"/>
        <dbReference type="EC" id="4.3.2.7"/>
    </reaction>
</comment>
<evidence type="ECO:0000313" key="6">
    <source>
        <dbReference type="Ensembl" id="ENSSGRP00000047079.1"/>
    </source>
</evidence>
<dbReference type="Proteomes" id="UP000472262">
    <property type="component" value="Unassembled WGS sequence"/>
</dbReference>
<sequence>MWVFGYGSLIWKVDFPYEEKRVGFVKGFSRRFWQGSTDHRGVPGKPGRVVTLIEDPEVMTVNLLNTARFIRFKPIQSRYMAHYIPRMR</sequence>
<reference evidence="6" key="1">
    <citation type="submission" date="2025-08" db="UniProtKB">
        <authorList>
            <consortium name="Ensembl"/>
        </authorList>
    </citation>
    <scope>IDENTIFICATION</scope>
</reference>
<proteinExistence type="inferred from homology"/>
<evidence type="ECO:0000256" key="2">
    <source>
        <dbReference type="ARBA" id="ARBA00023239"/>
    </source>
</evidence>
<dbReference type="InParanoid" id="A0A672N9E4"/>
<dbReference type="Ensembl" id="ENSSGRT00000050360.1">
    <property type="protein sequence ID" value="ENSSGRP00000047079.1"/>
    <property type="gene ID" value="ENSSGRG00000025161.1"/>
</dbReference>
<evidence type="ECO:0000256" key="4">
    <source>
        <dbReference type="ARBA" id="ARBA00048073"/>
    </source>
</evidence>
<dbReference type="AlphaFoldDB" id="A0A672N9E4"/>
<dbReference type="GO" id="GO:0006751">
    <property type="term" value="P:glutathione catabolic process"/>
    <property type="evidence" value="ECO:0007669"/>
    <property type="project" value="UniProtKB-UniRule"/>
</dbReference>
<dbReference type="GO" id="GO:0003839">
    <property type="term" value="F:gamma-glutamylcyclotransferase activity"/>
    <property type="evidence" value="ECO:0007669"/>
    <property type="project" value="UniProtKB-UniRule"/>
</dbReference>
<dbReference type="PANTHER" id="PTHR12192">
    <property type="entry name" value="CATION TRANSPORT PROTEIN CHAC-RELATED"/>
    <property type="match status" value="1"/>
</dbReference>
<dbReference type="InterPro" id="IPR006840">
    <property type="entry name" value="ChaC"/>
</dbReference>
<dbReference type="PANTHER" id="PTHR12192:SF2">
    <property type="entry name" value="GLUTATHIONE-SPECIFIC GAMMA-GLUTAMYLCYCLOTRANSFERASE 2"/>
    <property type="match status" value="1"/>
</dbReference>
<reference evidence="6" key="2">
    <citation type="submission" date="2025-09" db="UniProtKB">
        <authorList>
            <consortium name="Ensembl"/>
        </authorList>
    </citation>
    <scope>IDENTIFICATION</scope>
</reference>
<keyword evidence="2 5" id="KW-0456">Lyase</keyword>
<comment type="function">
    <text evidence="3 5">Catalyzes the cleavage of glutathione into 5-oxo-L-proline and a Cys-Gly dipeptide. Acts specifically on glutathione, but not on other gamma-glutamyl peptides.</text>
</comment>
<dbReference type="InterPro" id="IPR013024">
    <property type="entry name" value="GGCT-like"/>
</dbReference>
<keyword evidence="7" id="KW-1185">Reference proteome</keyword>
<protein>
    <recommendedName>
        <fullName evidence="5">Gamma-glutamylcyclotransferase</fullName>
        <ecNumber evidence="5">4.3.2.7</ecNumber>
    </recommendedName>
</protein>
<comment type="similarity">
    <text evidence="1">Belongs to the gamma-glutamylcyclotransferase family. ChaC subfamily.</text>
</comment>
<evidence type="ECO:0000256" key="5">
    <source>
        <dbReference type="RuleBase" id="RU363081"/>
    </source>
</evidence>
<evidence type="ECO:0000313" key="7">
    <source>
        <dbReference type="Proteomes" id="UP000472262"/>
    </source>
</evidence>
<evidence type="ECO:0000256" key="3">
    <source>
        <dbReference type="ARBA" id="ARBA00045227"/>
    </source>
</evidence>